<comment type="caution">
    <text evidence="2">The sequence shown here is derived from an EMBL/GenBank/DDBJ whole genome shotgun (WGS) entry which is preliminary data.</text>
</comment>
<reference evidence="3" key="1">
    <citation type="journal article" date="2019" name="Int. J. Syst. Evol. Microbiol.">
        <title>The Global Catalogue of Microorganisms (GCM) 10K type strain sequencing project: providing services to taxonomists for standard genome sequencing and annotation.</title>
        <authorList>
            <consortium name="The Broad Institute Genomics Platform"/>
            <consortium name="The Broad Institute Genome Sequencing Center for Infectious Disease"/>
            <person name="Wu L."/>
            <person name="Ma J."/>
        </authorList>
    </citation>
    <scope>NUCLEOTIDE SEQUENCE [LARGE SCALE GENOMIC DNA]</scope>
    <source>
        <strain evidence="3">CCUG 60214</strain>
    </source>
</reference>
<evidence type="ECO:0000256" key="1">
    <source>
        <dbReference type="SAM" id="Phobius"/>
    </source>
</evidence>
<keyword evidence="1" id="KW-1133">Transmembrane helix</keyword>
<dbReference type="Proteomes" id="UP001597168">
    <property type="component" value="Unassembled WGS sequence"/>
</dbReference>
<accession>A0ABW3R539</accession>
<sequence length="219" mass="24137">MGLRKSRGPAPFVDEQQARLAFLLGEYNAIRAELVAAVSTQQTVMTYGLAAIAVIYSGLLASWSNASLRTGILSLSPVLLLFVWFVWYGEVQRLGRARWFLWELEQKVNALLKPAHDVPAGSALPASDVLHWESWVRGRNKWRRNLHSRPAYHLATGLLCGTGLGTTALSVALSLVSPPSVELRVLVFGGAAVFLALLWYAWFVFRRNPLLGNGKPIAD</sequence>
<evidence type="ECO:0000313" key="3">
    <source>
        <dbReference type="Proteomes" id="UP001597168"/>
    </source>
</evidence>
<dbReference type="RefSeq" id="WP_380729636.1">
    <property type="nucleotide sequence ID" value="NZ_JBHTLK010000317.1"/>
</dbReference>
<evidence type="ECO:0000313" key="2">
    <source>
        <dbReference type="EMBL" id="MFD1152065.1"/>
    </source>
</evidence>
<keyword evidence="1" id="KW-0812">Transmembrane</keyword>
<keyword evidence="1" id="KW-0472">Membrane</keyword>
<organism evidence="2 3">
    <name type="scientific">Saccharothrix hoggarensis</name>
    <dbReference type="NCBI Taxonomy" id="913853"/>
    <lineage>
        <taxon>Bacteria</taxon>
        <taxon>Bacillati</taxon>
        <taxon>Actinomycetota</taxon>
        <taxon>Actinomycetes</taxon>
        <taxon>Pseudonocardiales</taxon>
        <taxon>Pseudonocardiaceae</taxon>
        <taxon>Saccharothrix</taxon>
    </lineage>
</organism>
<keyword evidence="3" id="KW-1185">Reference proteome</keyword>
<feature type="transmembrane region" description="Helical" evidence="1">
    <location>
        <begin position="70"/>
        <end position="88"/>
    </location>
</feature>
<proteinExistence type="predicted"/>
<gene>
    <name evidence="2" type="ORF">ACFQ3T_33410</name>
</gene>
<protein>
    <submittedName>
        <fullName evidence="2">Uncharacterized protein</fullName>
    </submittedName>
</protein>
<feature type="transmembrane region" description="Helical" evidence="1">
    <location>
        <begin position="151"/>
        <end position="173"/>
    </location>
</feature>
<feature type="transmembrane region" description="Helical" evidence="1">
    <location>
        <begin position="44"/>
        <end position="64"/>
    </location>
</feature>
<feature type="transmembrane region" description="Helical" evidence="1">
    <location>
        <begin position="185"/>
        <end position="205"/>
    </location>
</feature>
<dbReference type="EMBL" id="JBHTLK010000317">
    <property type="protein sequence ID" value="MFD1152065.1"/>
    <property type="molecule type" value="Genomic_DNA"/>
</dbReference>
<name>A0ABW3R539_9PSEU</name>